<evidence type="ECO:0000313" key="3">
    <source>
        <dbReference type="EMBL" id="EDO19016.1"/>
    </source>
</evidence>
<dbReference type="FunCoup" id="A7TFK2">
    <property type="interactions" value="91"/>
</dbReference>
<dbReference type="HOGENOM" id="CLU_058662_0_0_1"/>
<feature type="coiled-coil region" evidence="1">
    <location>
        <begin position="231"/>
        <end position="265"/>
    </location>
</feature>
<gene>
    <name evidence="3" type="ORF">Kpol_2002p87</name>
</gene>
<dbReference type="STRING" id="436907.A7TFK2"/>
<evidence type="ECO:0000256" key="2">
    <source>
        <dbReference type="SAM" id="MobiDB-lite"/>
    </source>
</evidence>
<accession>A7TFK2</accession>
<dbReference type="EMBL" id="DS480383">
    <property type="protein sequence ID" value="EDO19016.1"/>
    <property type="molecule type" value="Genomic_DNA"/>
</dbReference>
<dbReference type="Proteomes" id="UP000000267">
    <property type="component" value="Unassembled WGS sequence"/>
</dbReference>
<dbReference type="KEGG" id="vpo:Kpol_2002p87"/>
<feature type="compositionally biased region" description="Acidic residues" evidence="2">
    <location>
        <begin position="9"/>
        <end position="19"/>
    </location>
</feature>
<dbReference type="GO" id="GO:0000817">
    <property type="term" value="C:COMA complex"/>
    <property type="evidence" value="ECO:0007669"/>
    <property type="project" value="EnsemblFungi"/>
</dbReference>
<protein>
    <submittedName>
        <fullName evidence="3">Uncharacterized protein</fullName>
    </submittedName>
</protein>
<dbReference type="InParanoid" id="A7TFK2"/>
<dbReference type="OMA" id="PSKIMIG"/>
<keyword evidence="4" id="KW-1185">Reference proteome</keyword>
<organism evidence="4">
    <name type="scientific">Vanderwaltozyma polyspora (strain ATCC 22028 / DSM 70294 / BCRC 21397 / CBS 2163 / NBRC 10782 / NRRL Y-8283 / UCD 57-17)</name>
    <name type="common">Kluyveromyces polysporus</name>
    <dbReference type="NCBI Taxonomy" id="436907"/>
    <lineage>
        <taxon>Eukaryota</taxon>
        <taxon>Fungi</taxon>
        <taxon>Dikarya</taxon>
        <taxon>Ascomycota</taxon>
        <taxon>Saccharomycotina</taxon>
        <taxon>Saccharomycetes</taxon>
        <taxon>Saccharomycetales</taxon>
        <taxon>Saccharomycetaceae</taxon>
        <taxon>Vanderwaltozyma</taxon>
    </lineage>
</organism>
<sequence length="371" mass="44027">MSSRRNILDDTDEEYGIDDASERSYAGSSPDEEMSDITFERDDDAQRDIAIENRRIAKRLFHSDSEESDEEPVNENPMPKRKEVRFSQVRVESQDDIDDEVRPWEFKEVIRREFQQKLPNNYQIKNWKRPTVAMTDSIIELLDINFRSAQESVFEKYRTDLERLMNRNEREIKQVYLQKEDVMNDIIAKIKQKLRKSKFPARLADHDLDIEYIFAKRKFIQNRYTQELTNAEMIEIELVKEEKELQDAKDLLVNLRRSNHKMLKERLIQNDLHPSLNKAITNAYGLLDNNDEVSSNNTEMHSKEIKELNMNINTNNTNILHKNLSSNIELETVSLYLPSLTDYKDTKQELYKNIEQFLDKTHSKEIGNLMK</sequence>
<evidence type="ECO:0000256" key="1">
    <source>
        <dbReference type="SAM" id="Coils"/>
    </source>
</evidence>
<dbReference type="eggNOG" id="ENOG502S031">
    <property type="taxonomic scope" value="Eukaryota"/>
</dbReference>
<feature type="region of interest" description="Disordered" evidence="2">
    <location>
        <begin position="60"/>
        <end position="87"/>
    </location>
</feature>
<dbReference type="PhylomeDB" id="A7TFK2"/>
<dbReference type="GeneID" id="5547343"/>
<name>A7TFK2_VANPO</name>
<feature type="region of interest" description="Disordered" evidence="2">
    <location>
        <begin position="1"/>
        <end position="48"/>
    </location>
</feature>
<feature type="compositionally biased region" description="Basic and acidic residues" evidence="2">
    <location>
        <begin position="38"/>
        <end position="48"/>
    </location>
</feature>
<proteinExistence type="predicted"/>
<dbReference type="OrthoDB" id="4068255at2759"/>
<evidence type="ECO:0000313" key="4">
    <source>
        <dbReference type="Proteomes" id="UP000000267"/>
    </source>
</evidence>
<dbReference type="AlphaFoldDB" id="A7TFK2"/>
<reference evidence="3 4" key="1">
    <citation type="journal article" date="2007" name="Proc. Natl. Acad. Sci. U.S.A.">
        <title>Independent sorting-out of thousands of duplicated gene pairs in two yeast species descended from a whole-genome duplication.</title>
        <authorList>
            <person name="Scannell D.R."/>
            <person name="Frank A.C."/>
            <person name="Conant G.C."/>
            <person name="Byrne K.P."/>
            <person name="Woolfit M."/>
            <person name="Wolfe K.H."/>
        </authorList>
    </citation>
    <scope>NUCLEOTIDE SEQUENCE [LARGE SCALE GENOMIC DNA]</scope>
    <source>
        <strain evidence="4">ATCC 22028 / DSM 70294 / BCRC 21397 / CBS 2163 / NBRC 10782 / NRRL Y-8283 / UCD 57-17</strain>
    </source>
</reference>
<dbReference type="RefSeq" id="XP_001646874.1">
    <property type="nucleotide sequence ID" value="XM_001646824.1"/>
</dbReference>
<keyword evidence="1" id="KW-0175">Coiled coil</keyword>
<dbReference type="GO" id="GO:0008608">
    <property type="term" value="P:attachment of spindle microtubules to kinetochore"/>
    <property type="evidence" value="ECO:0007669"/>
    <property type="project" value="EnsemblFungi"/>
</dbReference>